<dbReference type="GO" id="GO:0005524">
    <property type="term" value="F:ATP binding"/>
    <property type="evidence" value="ECO:0007669"/>
    <property type="project" value="UniProtKB-KW"/>
</dbReference>
<dbReference type="GO" id="GO:0015658">
    <property type="term" value="F:branched-chain amino acid transmembrane transporter activity"/>
    <property type="evidence" value="ECO:0007669"/>
    <property type="project" value="InterPro"/>
</dbReference>
<accession>A0A1M4S7B3</accession>
<dbReference type="InterPro" id="IPR030660">
    <property type="entry name" value="ABC_branched_ATPase_LivF/BraG"/>
</dbReference>
<protein>
    <submittedName>
        <fullName evidence="7">Branched-chain amino acid transport system ATP-binding protein</fullName>
    </submittedName>
</protein>
<dbReference type="AlphaFoldDB" id="A0A1M4S7B3"/>
<evidence type="ECO:0000313" key="7">
    <source>
        <dbReference type="EMBL" id="SHE28068.1"/>
    </source>
</evidence>
<name>A0A1M4S7B3_9CLOT</name>
<dbReference type="SMART" id="SM00382">
    <property type="entry name" value="AAA"/>
    <property type="match status" value="1"/>
</dbReference>
<evidence type="ECO:0000256" key="4">
    <source>
        <dbReference type="ARBA" id="ARBA00022840"/>
    </source>
</evidence>
<gene>
    <name evidence="7" type="ORF">SAMN02746091_00035</name>
</gene>
<dbReference type="GO" id="GO:0015807">
    <property type="term" value="P:L-amino acid transport"/>
    <property type="evidence" value="ECO:0007669"/>
    <property type="project" value="TreeGrafter"/>
</dbReference>
<dbReference type="PROSITE" id="PS50893">
    <property type="entry name" value="ABC_TRANSPORTER_2"/>
    <property type="match status" value="1"/>
</dbReference>
<dbReference type="PROSITE" id="PS00211">
    <property type="entry name" value="ABC_TRANSPORTER_1"/>
    <property type="match status" value="1"/>
</dbReference>
<dbReference type="GO" id="GO:0016887">
    <property type="term" value="F:ATP hydrolysis activity"/>
    <property type="evidence" value="ECO:0007669"/>
    <property type="project" value="InterPro"/>
</dbReference>
<keyword evidence="5" id="KW-0029">Amino-acid transport</keyword>
<evidence type="ECO:0000313" key="8">
    <source>
        <dbReference type="Proteomes" id="UP000184423"/>
    </source>
</evidence>
<feature type="domain" description="ABC transporter" evidence="6">
    <location>
        <begin position="2"/>
        <end position="235"/>
    </location>
</feature>
<evidence type="ECO:0000259" key="6">
    <source>
        <dbReference type="PROSITE" id="PS50893"/>
    </source>
</evidence>
<dbReference type="RefSeq" id="WP_073247560.1">
    <property type="nucleotide sequence ID" value="NZ_FQVG01000001.1"/>
</dbReference>
<comment type="similarity">
    <text evidence="1">Belongs to the ABC transporter superfamily.</text>
</comment>
<dbReference type="SUPFAM" id="SSF52540">
    <property type="entry name" value="P-loop containing nucleoside triphosphate hydrolases"/>
    <property type="match status" value="1"/>
</dbReference>
<dbReference type="InterPro" id="IPR027417">
    <property type="entry name" value="P-loop_NTPase"/>
</dbReference>
<keyword evidence="4 7" id="KW-0067">ATP-binding</keyword>
<proteinExistence type="inferred from homology"/>
<evidence type="ECO:0000256" key="2">
    <source>
        <dbReference type="ARBA" id="ARBA00022448"/>
    </source>
</evidence>
<keyword evidence="3" id="KW-0547">Nucleotide-binding</keyword>
<dbReference type="Proteomes" id="UP000184423">
    <property type="component" value="Unassembled WGS sequence"/>
</dbReference>
<dbReference type="PIRSF" id="PIRSF039137">
    <property type="entry name" value="ABC_branched_ATPase"/>
    <property type="match status" value="1"/>
</dbReference>
<organism evidence="7 8">
    <name type="scientific">Caloramator proteoclasticus DSM 10124</name>
    <dbReference type="NCBI Taxonomy" id="1121262"/>
    <lineage>
        <taxon>Bacteria</taxon>
        <taxon>Bacillati</taxon>
        <taxon>Bacillota</taxon>
        <taxon>Clostridia</taxon>
        <taxon>Eubacteriales</taxon>
        <taxon>Clostridiaceae</taxon>
        <taxon>Caloramator</taxon>
    </lineage>
</organism>
<dbReference type="InterPro" id="IPR017871">
    <property type="entry name" value="ABC_transporter-like_CS"/>
</dbReference>
<evidence type="ECO:0000256" key="1">
    <source>
        <dbReference type="ARBA" id="ARBA00005417"/>
    </source>
</evidence>
<sequence>MLIIKNLKVNYGYVNALKGVDIDIKGGQIVSILGSNGAGKTSLLKAVSGLVEDKSGTILFDGQDITNMSTEKIVSLGISHCPEGRRIFPQLTVEENLKIGAYVLRNKKVNLQEEFERVYAFFPKLKERRRQVAGTLSGGEQQMLAIGRALMSKPKLLMLDEPSLGLAPIIVNEIFKIIKQINSEGVTVLLIEQNANGALKISDYSYVLELGQVVSEGDSKKLLNDEGIRKSYLGA</sequence>
<dbReference type="PANTHER" id="PTHR43820">
    <property type="entry name" value="HIGH-AFFINITY BRANCHED-CHAIN AMINO ACID TRANSPORT ATP-BINDING PROTEIN LIVF"/>
    <property type="match status" value="1"/>
</dbReference>
<dbReference type="PANTHER" id="PTHR43820:SF4">
    <property type="entry name" value="HIGH-AFFINITY BRANCHED-CHAIN AMINO ACID TRANSPORT ATP-BINDING PROTEIN LIVF"/>
    <property type="match status" value="1"/>
</dbReference>
<dbReference type="InterPro" id="IPR052156">
    <property type="entry name" value="BCAA_Transport_ATP-bd_LivF"/>
</dbReference>
<evidence type="ECO:0000256" key="5">
    <source>
        <dbReference type="ARBA" id="ARBA00022970"/>
    </source>
</evidence>
<keyword evidence="2" id="KW-0813">Transport</keyword>
<dbReference type="EMBL" id="FQVG01000001">
    <property type="protein sequence ID" value="SHE28068.1"/>
    <property type="molecule type" value="Genomic_DNA"/>
</dbReference>
<dbReference type="InterPro" id="IPR003439">
    <property type="entry name" value="ABC_transporter-like_ATP-bd"/>
</dbReference>
<dbReference type="Pfam" id="PF00005">
    <property type="entry name" value="ABC_tran"/>
    <property type="match status" value="1"/>
</dbReference>
<reference evidence="8" key="1">
    <citation type="submission" date="2016-11" db="EMBL/GenBank/DDBJ databases">
        <authorList>
            <person name="Varghese N."/>
            <person name="Submissions S."/>
        </authorList>
    </citation>
    <scope>NUCLEOTIDE SEQUENCE [LARGE SCALE GENOMIC DNA]</scope>
    <source>
        <strain evidence="8">DSM 10124</strain>
    </source>
</reference>
<keyword evidence="8" id="KW-1185">Reference proteome</keyword>
<dbReference type="InterPro" id="IPR003593">
    <property type="entry name" value="AAA+_ATPase"/>
</dbReference>
<dbReference type="CDD" id="cd03224">
    <property type="entry name" value="ABC_TM1139_LivF_branched"/>
    <property type="match status" value="1"/>
</dbReference>
<evidence type="ECO:0000256" key="3">
    <source>
        <dbReference type="ARBA" id="ARBA00022741"/>
    </source>
</evidence>
<dbReference type="Gene3D" id="3.40.50.300">
    <property type="entry name" value="P-loop containing nucleotide triphosphate hydrolases"/>
    <property type="match status" value="1"/>
</dbReference>